<sequence>MAGLCEGGNEPSGSLKAISDVETPFLNFLRYEFLNHASPFIVVSVEDKMFDEIINRFPIRGHSFLPCDMDFGVFKKTIQQCDRVCTCKEYCNIIAHAKRNVSVKIVDIYDVNK</sequence>
<dbReference type="Proteomes" id="UP001148838">
    <property type="component" value="Unassembled WGS sequence"/>
</dbReference>
<name>A0ABQ8TVL6_PERAM</name>
<evidence type="ECO:0000313" key="1">
    <source>
        <dbReference type="EMBL" id="KAJ4449883.1"/>
    </source>
</evidence>
<proteinExistence type="predicted"/>
<dbReference type="EMBL" id="JAJSOF020000003">
    <property type="protein sequence ID" value="KAJ4449883.1"/>
    <property type="molecule type" value="Genomic_DNA"/>
</dbReference>
<reference evidence="1 2" key="1">
    <citation type="journal article" date="2022" name="Allergy">
        <title>Genome assembly and annotation of Periplaneta americana reveal a comprehensive cockroach allergen profile.</title>
        <authorList>
            <person name="Wang L."/>
            <person name="Xiong Q."/>
            <person name="Saelim N."/>
            <person name="Wang L."/>
            <person name="Nong W."/>
            <person name="Wan A.T."/>
            <person name="Shi M."/>
            <person name="Liu X."/>
            <person name="Cao Q."/>
            <person name="Hui J.H.L."/>
            <person name="Sookrung N."/>
            <person name="Leung T.F."/>
            <person name="Tungtrongchitr A."/>
            <person name="Tsui S.K.W."/>
        </authorList>
    </citation>
    <scope>NUCLEOTIDE SEQUENCE [LARGE SCALE GENOMIC DNA]</scope>
    <source>
        <strain evidence="1">PWHHKU_190912</strain>
    </source>
</reference>
<organism evidence="1 2">
    <name type="scientific">Periplaneta americana</name>
    <name type="common">American cockroach</name>
    <name type="synonym">Blatta americana</name>
    <dbReference type="NCBI Taxonomy" id="6978"/>
    <lineage>
        <taxon>Eukaryota</taxon>
        <taxon>Metazoa</taxon>
        <taxon>Ecdysozoa</taxon>
        <taxon>Arthropoda</taxon>
        <taxon>Hexapoda</taxon>
        <taxon>Insecta</taxon>
        <taxon>Pterygota</taxon>
        <taxon>Neoptera</taxon>
        <taxon>Polyneoptera</taxon>
        <taxon>Dictyoptera</taxon>
        <taxon>Blattodea</taxon>
        <taxon>Blattoidea</taxon>
        <taxon>Blattidae</taxon>
        <taxon>Blattinae</taxon>
        <taxon>Periplaneta</taxon>
    </lineage>
</organism>
<protein>
    <submittedName>
        <fullName evidence="1">Uncharacterized protein</fullName>
    </submittedName>
</protein>
<comment type="caution">
    <text evidence="1">The sequence shown here is derived from an EMBL/GenBank/DDBJ whole genome shotgun (WGS) entry which is preliminary data.</text>
</comment>
<evidence type="ECO:0000313" key="2">
    <source>
        <dbReference type="Proteomes" id="UP001148838"/>
    </source>
</evidence>
<gene>
    <name evidence="1" type="ORF">ANN_01289</name>
</gene>
<accession>A0ABQ8TVL6</accession>
<keyword evidence="2" id="KW-1185">Reference proteome</keyword>